<dbReference type="PROSITE" id="PS01056">
    <property type="entry name" value="DNA_LIGASE_N2"/>
    <property type="match status" value="1"/>
</dbReference>
<feature type="binding site" evidence="12">
    <location>
        <position position="411"/>
    </location>
    <ligand>
        <name>Zn(2+)</name>
        <dbReference type="ChEBI" id="CHEBI:29105"/>
    </ligand>
</feature>
<dbReference type="InterPro" id="IPR003583">
    <property type="entry name" value="Hlx-hairpin-Hlx_DNA-bd_motif"/>
</dbReference>
<feature type="binding site" evidence="12">
    <location>
        <position position="105"/>
    </location>
    <ligand>
        <name>NAD(+)</name>
        <dbReference type="ChEBI" id="CHEBI:57540"/>
    </ligand>
</feature>
<feature type="binding site" evidence="12">
    <location>
        <position position="162"/>
    </location>
    <ligand>
        <name>NAD(+)</name>
        <dbReference type="ChEBI" id="CHEBI:57540"/>
    </ligand>
</feature>
<feature type="binding site" evidence="12">
    <location>
        <position position="393"/>
    </location>
    <ligand>
        <name>Zn(2+)</name>
        <dbReference type="ChEBI" id="CHEBI:29105"/>
    </ligand>
</feature>
<evidence type="ECO:0000256" key="2">
    <source>
        <dbReference type="ARBA" id="ARBA00022598"/>
    </source>
</evidence>
<dbReference type="SMART" id="SM00292">
    <property type="entry name" value="BRCT"/>
    <property type="match status" value="1"/>
</dbReference>
<dbReference type="Proteomes" id="UP000824135">
    <property type="component" value="Unassembled WGS sequence"/>
</dbReference>
<evidence type="ECO:0000256" key="1">
    <source>
        <dbReference type="ARBA" id="ARBA00004067"/>
    </source>
</evidence>
<dbReference type="Pfam" id="PF03120">
    <property type="entry name" value="OB_DNA_ligase"/>
    <property type="match status" value="1"/>
</dbReference>
<evidence type="ECO:0000313" key="15">
    <source>
        <dbReference type="Proteomes" id="UP000824135"/>
    </source>
</evidence>
<dbReference type="PROSITE" id="PS50172">
    <property type="entry name" value="BRCT"/>
    <property type="match status" value="1"/>
</dbReference>
<evidence type="ECO:0000256" key="4">
    <source>
        <dbReference type="ARBA" id="ARBA00022723"/>
    </source>
</evidence>
<evidence type="ECO:0000256" key="5">
    <source>
        <dbReference type="ARBA" id="ARBA00022763"/>
    </source>
</evidence>
<dbReference type="InterPro" id="IPR036420">
    <property type="entry name" value="BRCT_dom_sf"/>
</dbReference>
<keyword evidence="8 12" id="KW-0520">NAD</keyword>
<dbReference type="SUPFAM" id="SSF56091">
    <property type="entry name" value="DNA ligase/mRNA capping enzyme, catalytic domain"/>
    <property type="match status" value="1"/>
</dbReference>
<keyword evidence="2 12" id="KW-0436">Ligase</keyword>
<sequence>MDRMRELVDILNQYAYEYYVLDNPSVSDAEYDRLYDELKRLEEARGERLPDSPTRRVGAEPVKAFARHEHIARLYSLDKAVSGEEMEAFFNRVRKTCGDVSYFVEYKFDGLTMCLTYENGQFVRATTRGNGTVGEDVTAQALTIKSFPLTIGYKGTLEVKGEAVIRLSVLEEYNRHAAEPLKNARNAAAGAIRNLDPAVTAARRPEILFYDVNYMSDGTISSQEEAVAFLKKEGFKVFGRTRLCKSEAEVLEEIAKIEVERKKIDVLTDGAVVKVNEFSAREALGYTDKFPRWAIAFKFEAEEAVTTVEKVTWQVGRTGKLTPLAHVAPVELAGATVRRATLNNFGDILRKDVRIGSKVMIRRSNEVIPEILGACEHAEGSAEVEKPAFCPYCGTPLKEDGANLFCTNKLCRPRVAAALANFASKNAMDIEGFSEMTAYQLIDGLGVKNFSDLYALDREKLSKLDGFGAKKIKNLLSAIAGSKNVPLDRFLFALGIDGIGKVASADLAERFGSVGALKEAKAEELLEMENIGEKTAANIEAYFSDPENLAEIDRLTAAGVRPFYKERAKEGAFSGENVVLTGTLSGFKRSDAQKIIEDAGGVCQSAVTSKTTLVVAGESAGSKLDKAKALGIRIIGEEDFIKILEENGIAAK</sequence>
<dbReference type="EMBL" id="DXCO01000040">
    <property type="protein sequence ID" value="HIY78734.1"/>
    <property type="molecule type" value="Genomic_DNA"/>
</dbReference>
<evidence type="ECO:0000256" key="11">
    <source>
        <dbReference type="ARBA" id="ARBA00034005"/>
    </source>
</evidence>
<dbReference type="Gene3D" id="3.30.470.30">
    <property type="entry name" value="DNA ligase/mRNA capping enzyme"/>
    <property type="match status" value="1"/>
</dbReference>
<accession>A0A9D2CGB4</accession>
<evidence type="ECO:0000259" key="13">
    <source>
        <dbReference type="PROSITE" id="PS50172"/>
    </source>
</evidence>
<name>A0A9D2CGB4_9FIRM</name>
<evidence type="ECO:0000256" key="7">
    <source>
        <dbReference type="ARBA" id="ARBA00022842"/>
    </source>
</evidence>
<gene>
    <name evidence="12 14" type="primary">ligA</name>
    <name evidence="14" type="ORF">H9728_06780</name>
</gene>
<feature type="binding site" evidence="12">
    <location>
        <position position="128"/>
    </location>
    <ligand>
        <name>NAD(+)</name>
        <dbReference type="ChEBI" id="CHEBI:57540"/>
    </ligand>
</feature>
<dbReference type="Gene3D" id="1.10.150.20">
    <property type="entry name" value="5' to 3' exonuclease, C-terminal subdomain"/>
    <property type="match status" value="2"/>
</dbReference>
<dbReference type="GO" id="GO:0003677">
    <property type="term" value="F:DNA binding"/>
    <property type="evidence" value="ECO:0007669"/>
    <property type="project" value="InterPro"/>
</dbReference>
<dbReference type="InterPro" id="IPR001679">
    <property type="entry name" value="DNA_ligase"/>
</dbReference>
<dbReference type="AlphaFoldDB" id="A0A9D2CGB4"/>
<keyword evidence="3 12" id="KW-0235">DNA replication</keyword>
<feature type="binding site" evidence="12">
    <location>
        <position position="406"/>
    </location>
    <ligand>
        <name>Zn(2+)</name>
        <dbReference type="ChEBI" id="CHEBI:29105"/>
    </ligand>
</feature>
<reference evidence="14" key="1">
    <citation type="journal article" date="2021" name="PeerJ">
        <title>Extensive microbial diversity within the chicken gut microbiome revealed by metagenomics and culture.</title>
        <authorList>
            <person name="Gilroy R."/>
            <person name="Ravi A."/>
            <person name="Getino M."/>
            <person name="Pursley I."/>
            <person name="Horton D.L."/>
            <person name="Alikhan N.F."/>
            <person name="Baker D."/>
            <person name="Gharbi K."/>
            <person name="Hall N."/>
            <person name="Watson M."/>
            <person name="Adriaenssens E.M."/>
            <person name="Foster-Nyarko E."/>
            <person name="Jarju S."/>
            <person name="Secka A."/>
            <person name="Antonio M."/>
            <person name="Oren A."/>
            <person name="Chaudhuri R.R."/>
            <person name="La Ragione R."/>
            <person name="Hildebrand F."/>
            <person name="Pallen M.J."/>
        </authorList>
    </citation>
    <scope>NUCLEOTIDE SEQUENCE</scope>
    <source>
        <strain evidence="14">CHK199-9574</strain>
    </source>
</reference>
<reference evidence="14" key="2">
    <citation type="submission" date="2021-04" db="EMBL/GenBank/DDBJ databases">
        <authorList>
            <person name="Gilroy R."/>
        </authorList>
    </citation>
    <scope>NUCLEOTIDE SEQUENCE</scope>
    <source>
        <strain evidence="14">CHK199-9574</strain>
    </source>
</reference>
<dbReference type="InterPro" id="IPR013840">
    <property type="entry name" value="DNAligase_N"/>
</dbReference>
<comment type="function">
    <text evidence="1 12">DNA ligase that catalyzes the formation of phosphodiester linkages between 5'-phosphoryl and 3'-hydroxyl groups in double-stranded DNA using NAD as a coenzyme and as the energy source for the reaction. It is essential for DNA replication and repair of damaged DNA.</text>
</comment>
<dbReference type="SUPFAM" id="SSF50249">
    <property type="entry name" value="Nucleic acid-binding proteins"/>
    <property type="match status" value="1"/>
</dbReference>
<feature type="binding site" evidence="12">
    <location>
        <position position="390"/>
    </location>
    <ligand>
        <name>Zn(2+)</name>
        <dbReference type="ChEBI" id="CHEBI:29105"/>
    </ligand>
</feature>
<dbReference type="GO" id="GO:0006260">
    <property type="term" value="P:DNA replication"/>
    <property type="evidence" value="ECO:0007669"/>
    <property type="project" value="UniProtKB-KW"/>
</dbReference>
<organism evidence="14 15">
    <name type="scientific">Candidatus Borkfalkia excrementavium</name>
    <dbReference type="NCBI Taxonomy" id="2838505"/>
    <lineage>
        <taxon>Bacteria</taxon>
        <taxon>Bacillati</taxon>
        <taxon>Bacillota</taxon>
        <taxon>Clostridia</taxon>
        <taxon>Christensenellales</taxon>
        <taxon>Christensenellaceae</taxon>
        <taxon>Candidatus Borkfalkia</taxon>
    </lineage>
</organism>
<dbReference type="GO" id="GO:0006281">
    <property type="term" value="P:DNA repair"/>
    <property type="evidence" value="ECO:0007669"/>
    <property type="project" value="UniProtKB-KW"/>
</dbReference>
<dbReference type="PIRSF" id="PIRSF001604">
    <property type="entry name" value="LigA"/>
    <property type="match status" value="1"/>
</dbReference>
<evidence type="ECO:0000313" key="14">
    <source>
        <dbReference type="EMBL" id="HIY78734.1"/>
    </source>
</evidence>
<evidence type="ECO:0000256" key="8">
    <source>
        <dbReference type="ARBA" id="ARBA00023027"/>
    </source>
</evidence>
<comment type="caution">
    <text evidence="14">The sequence shown here is derived from an EMBL/GenBank/DDBJ whole genome shotgun (WGS) entry which is preliminary data.</text>
</comment>
<keyword evidence="5 12" id="KW-0227">DNA damage</keyword>
<feature type="binding site" evidence="12">
    <location>
        <position position="298"/>
    </location>
    <ligand>
        <name>NAD(+)</name>
        <dbReference type="ChEBI" id="CHEBI:57540"/>
    </ligand>
</feature>
<dbReference type="SMART" id="SM00278">
    <property type="entry name" value="HhH1"/>
    <property type="match status" value="3"/>
</dbReference>
<comment type="catalytic activity">
    <reaction evidence="11 12">
        <text>NAD(+) + (deoxyribonucleotide)n-3'-hydroxyl + 5'-phospho-(deoxyribonucleotide)m = (deoxyribonucleotide)n+m + AMP + beta-nicotinamide D-nucleotide.</text>
        <dbReference type="EC" id="6.5.1.2"/>
    </reaction>
</comment>
<evidence type="ECO:0000256" key="12">
    <source>
        <dbReference type="HAMAP-Rule" id="MF_01588"/>
    </source>
</evidence>
<feature type="domain" description="BRCT" evidence="13">
    <location>
        <begin position="568"/>
        <end position="652"/>
    </location>
</feature>
<dbReference type="NCBIfam" id="NF005932">
    <property type="entry name" value="PRK07956.1"/>
    <property type="match status" value="1"/>
</dbReference>
<dbReference type="Gene3D" id="1.10.287.610">
    <property type="entry name" value="Helix hairpin bin"/>
    <property type="match status" value="1"/>
</dbReference>
<protein>
    <recommendedName>
        <fullName evidence="12">DNA ligase</fullName>
        <ecNumber evidence="12">6.5.1.2</ecNumber>
    </recommendedName>
    <alternativeName>
        <fullName evidence="12">Polydeoxyribonucleotide synthase [NAD(+)]</fullName>
    </alternativeName>
</protein>
<keyword evidence="6 12" id="KW-0862">Zinc</keyword>
<dbReference type="SUPFAM" id="SSF52113">
    <property type="entry name" value="BRCT domain"/>
    <property type="match status" value="1"/>
</dbReference>
<dbReference type="Gene3D" id="2.40.50.140">
    <property type="entry name" value="Nucleic acid-binding proteins"/>
    <property type="match status" value="1"/>
</dbReference>
<dbReference type="EC" id="6.5.1.2" evidence="12"/>
<dbReference type="SUPFAM" id="SSF47781">
    <property type="entry name" value="RuvA domain 2-like"/>
    <property type="match status" value="1"/>
</dbReference>
<proteinExistence type="inferred from homology"/>
<keyword evidence="7 12" id="KW-0460">Magnesium</keyword>
<dbReference type="InterPro" id="IPR010994">
    <property type="entry name" value="RuvA_2-like"/>
</dbReference>
<dbReference type="InterPro" id="IPR033136">
    <property type="entry name" value="DNA_ligase_CS"/>
</dbReference>
<feature type="active site" description="N6-AMP-lysine intermediate" evidence="12">
    <location>
        <position position="107"/>
    </location>
</feature>
<dbReference type="Pfam" id="PF12826">
    <property type="entry name" value="HHH_2"/>
    <property type="match status" value="1"/>
</dbReference>
<evidence type="ECO:0000256" key="3">
    <source>
        <dbReference type="ARBA" id="ARBA00022705"/>
    </source>
</evidence>
<dbReference type="InterPro" id="IPR004150">
    <property type="entry name" value="NAD_DNA_ligase_OB"/>
</dbReference>
<dbReference type="Pfam" id="PF14520">
    <property type="entry name" value="HHH_5"/>
    <property type="match status" value="1"/>
</dbReference>
<dbReference type="InterPro" id="IPR013839">
    <property type="entry name" value="DNAligase_adenylation"/>
</dbReference>
<dbReference type="CDD" id="cd17748">
    <property type="entry name" value="BRCT_DNA_ligase_like"/>
    <property type="match status" value="1"/>
</dbReference>
<dbReference type="InterPro" id="IPR041663">
    <property type="entry name" value="DisA/LigA_HHH"/>
</dbReference>
<evidence type="ECO:0000256" key="10">
    <source>
        <dbReference type="ARBA" id="ARBA00023211"/>
    </source>
</evidence>
<keyword evidence="9 12" id="KW-0234">DNA repair</keyword>
<comment type="similarity">
    <text evidence="12">Belongs to the NAD-dependent DNA ligase family. LigA subfamily.</text>
</comment>
<feature type="binding site" evidence="12">
    <location>
        <position position="274"/>
    </location>
    <ligand>
        <name>NAD(+)</name>
        <dbReference type="ChEBI" id="CHEBI:57540"/>
    </ligand>
</feature>
<dbReference type="NCBIfam" id="TIGR00575">
    <property type="entry name" value="dnlj"/>
    <property type="match status" value="1"/>
</dbReference>
<dbReference type="Pfam" id="PF00533">
    <property type="entry name" value="BRCT"/>
    <property type="match status" value="1"/>
</dbReference>
<dbReference type="GO" id="GO:0003911">
    <property type="term" value="F:DNA ligase (NAD+) activity"/>
    <property type="evidence" value="ECO:0007669"/>
    <property type="project" value="UniProtKB-UniRule"/>
</dbReference>
<dbReference type="GO" id="GO:0046872">
    <property type="term" value="F:metal ion binding"/>
    <property type="evidence" value="ECO:0007669"/>
    <property type="project" value="UniProtKB-KW"/>
</dbReference>
<comment type="cofactor">
    <cofactor evidence="12">
        <name>Mg(2+)</name>
        <dbReference type="ChEBI" id="CHEBI:18420"/>
    </cofactor>
    <cofactor evidence="12">
        <name>Mn(2+)</name>
        <dbReference type="ChEBI" id="CHEBI:29035"/>
    </cofactor>
</comment>
<keyword evidence="4 12" id="KW-0479">Metal-binding</keyword>
<evidence type="ECO:0000256" key="9">
    <source>
        <dbReference type="ARBA" id="ARBA00023204"/>
    </source>
</evidence>
<dbReference type="SMART" id="SM00532">
    <property type="entry name" value="LIGANc"/>
    <property type="match status" value="1"/>
</dbReference>
<dbReference type="CDD" id="cd00114">
    <property type="entry name" value="LIGANc"/>
    <property type="match status" value="1"/>
</dbReference>
<dbReference type="HAMAP" id="MF_01588">
    <property type="entry name" value="DNA_ligase_A"/>
    <property type="match status" value="1"/>
</dbReference>
<dbReference type="InterPro" id="IPR001357">
    <property type="entry name" value="BRCT_dom"/>
</dbReference>
<feature type="binding site" evidence="12">
    <location>
        <begin position="28"/>
        <end position="32"/>
    </location>
    <ligand>
        <name>NAD(+)</name>
        <dbReference type="ChEBI" id="CHEBI:57540"/>
    </ligand>
</feature>
<feature type="binding site" evidence="12">
    <location>
        <begin position="76"/>
        <end position="77"/>
    </location>
    <ligand>
        <name>NAD(+)</name>
        <dbReference type="ChEBI" id="CHEBI:57540"/>
    </ligand>
</feature>
<dbReference type="Pfam" id="PF01653">
    <property type="entry name" value="DNA_ligase_aden"/>
    <property type="match status" value="1"/>
</dbReference>
<evidence type="ECO:0000256" key="6">
    <source>
        <dbReference type="ARBA" id="ARBA00022833"/>
    </source>
</evidence>
<dbReference type="InterPro" id="IPR012340">
    <property type="entry name" value="NA-bd_OB-fold"/>
</dbReference>
<dbReference type="Gene3D" id="3.40.50.10190">
    <property type="entry name" value="BRCT domain"/>
    <property type="match status" value="1"/>
</dbReference>
<keyword evidence="10 12" id="KW-0464">Manganese</keyword>